<dbReference type="AlphaFoldDB" id="A0A0V1DUS8"/>
<dbReference type="Proteomes" id="UP000054632">
    <property type="component" value="Unassembled WGS sequence"/>
</dbReference>
<comment type="caution">
    <text evidence="1">The sequence shown here is derived from an EMBL/GenBank/DDBJ whole genome shotgun (WGS) entry which is preliminary data.</text>
</comment>
<evidence type="ECO:0000313" key="1">
    <source>
        <dbReference type="EMBL" id="KRY65105.1"/>
    </source>
</evidence>
<organism evidence="1 2">
    <name type="scientific">Trichinella pseudospiralis</name>
    <name type="common">Parasitic roundworm</name>
    <dbReference type="NCBI Taxonomy" id="6337"/>
    <lineage>
        <taxon>Eukaryota</taxon>
        <taxon>Metazoa</taxon>
        <taxon>Ecdysozoa</taxon>
        <taxon>Nematoda</taxon>
        <taxon>Enoplea</taxon>
        <taxon>Dorylaimia</taxon>
        <taxon>Trichinellida</taxon>
        <taxon>Trichinellidae</taxon>
        <taxon>Trichinella</taxon>
    </lineage>
</organism>
<reference evidence="1 2" key="1">
    <citation type="submission" date="2015-01" db="EMBL/GenBank/DDBJ databases">
        <title>Evolution of Trichinella species and genotypes.</title>
        <authorList>
            <person name="Korhonen P.K."/>
            <person name="Edoardo P."/>
            <person name="Giuseppe L.R."/>
            <person name="Gasser R.B."/>
        </authorList>
    </citation>
    <scope>NUCLEOTIDE SEQUENCE [LARGE SCALE GENOMIC DNA]</scope>
    <source>
        <strain evidence="1">ISS13</strain>
    </source>
</reference>
<evidence type="ECO:0000313" key="2">
    <source>
        <dbReference type="Proteomes" id="UP000054632"/>
    </source>
</evidence>
<protein>
    <submittedName>
        <fullName evidence="1">Uncharacterized protein</fullName>
    </submittedName>
</protein>
<accession>A0A0V1DUS8</accession>
<dbReference type="EMBL" id="JYDR01000230">
    <property type="protein sequence ID" value="KRY65105.1"/>
    <property type="molecule type" value="Genomic_DNA"/>
</dbReference>
<name>A0A0V1DUS8_TRIPS</name>
<sequence length="103" mass="12149">MTAPTDRNILWALLGRYRKQQPSLFTNSAKTERESFHGVRWTPRHHSRVNSPWPEHCSVYGHNGDISVMLYICHNSGGRLLKKRRSEMWLTTRLFILRRSCIV</sequence>
<gene>
    <name evidence="1" type="ORF">T4A_392</name>
</gene>
<proteinExistence type="predicted"/>